<dbReference type="PANTHER" id="PTHR30537">
    <property type="entry name" value="HTH-TYPE TRANSCRIPTIONAL REGULATOR"/>
    <property type="match status" value="1"/>
</dbReference>
<dbReference type="SUPFAM" id="SSF53850">
    <property type="entry name" value="Periplasmic binding protein-like II"/>
    <property type="match status" value="1"/>
</dbReference>
<reference evidence="6 7" key="1">
    <citation type="submission" date="2019-03" db="EMBL/GenBank/DDBJ databases">
        <title>Genomic Encyclopedia of Type Strains, Phase IV (KMG-IV): sequencing the most valuable type-strain genomes for metagenomic binning, comparative biology and taxonomic classification.</title>
        <authorList>
            <person name="Goeker M."/>
        </authorList>
    </citation>
    <scope>NUCLEOTIDE SEQUENCE [LARGE SCALE GENOMIC DNA]</scope>
    <source>
        <strain evidence="6 7">DSM 18555</strain>
    </source>
</reference>
<dbReference type="SUPFAM" id="SSF46785">
    <property type="entry name" value="Winged helix' DNA-binding domain"/>
    <property type="match status" value="1"/>
</dbReference>
<keyword evidence="4" id="KW-0804">Transcription</keyword>
<dbReference type="GO" id="GO:0043565">
    <property type="term" value="F:sequence-specific DNA binding"/>
    <property type="evidence" value="ECO:0007669"/>
    <property type="project" value="TreeGrafter"/>
</dbReference>
<dbReference type="Pfam" id="PF03466">
    <property type="entry name" value="LysR_substrate"/>
    <property type="match status" value="1"/>
</dbReference>
<evidence type="ECO:0000313" key="7">
    <source>
        <dbReference type="Proteomes" id="UP000294737"/>
    </source>
</evidence>
<sequence length="304" mass="33371">MLNRLEMLRLFCAAADASSFKEAAARLGTSPQAITRAIKELEEAVGEVLFHRNTRGIQITEFGTQLAEHASEMVAGVDNLFHTTDSVSDKDLAGLVRITAPSIIGRHYLLKSLLPLINRHPGIRLELGVTNLVADVVDKKIDIGVRIGQLRDSRFVARSVAKISFHIVGTPALVATKGKPSTPHDLLKLPTTALMDGNTGRIWPWYFAGNHLLTPSASTFVTDDPEVECDAVLAGIGYGQLSSQQAEPHIRSGHLVTVLDDYQPEPWDLYVYRPQRGPVPARIRLVFDRIVEILSDPNTFTEAP</sequence>
<comment type="similarity">
    <text evidence="1">Belongs to the LysR transcriptional regulatory family.</text>
</comment>
<evidence type="ECO:0000256" key="3">
    <source>
        <dbReference type="ARBA" id="ARBA00023125"/>
    </source>
</evidence>
<name>A0A4R6G105_9BURK</name>
<dbReference type="InterPro" id="IPR000847">
    <property type="entry name" value="LysR_HTH_N"/>
</dbReference>
<dbReference type="InterPro" id="IPR036390">
    <property type="entry name" value="WH_DNA-bd_sf"/>
</dbReference>
<keyword evidence="3 6" id="KW-0238">DNA-binding</keyword>
<evidence type="ECO:0000256" key="1">
    <source>
        <dbReference type="ARBA" id="ARBA00009437"/>
    </source>
</evidence>
<dbReference type="AlphaFoldDB" id="A0A4R6G105"/>
<dbReference type="InterPro" id="IPR036388">
    <property type="entry name" value="WH-like_DNA-bd_sf"/>
</dbReference>
<dbReference type="InterPro" id="IPR005119">
    <property type="entry name" value="LysR_subst-bd"/>
</dbReference>
<feature type="domain" description="HTH lysR-type" evidence="5">
    <location>
        <begin position="1"/>
        <end position="60"/>
    </location>
</feature>
<accession>A0A4R6G105</accession>
<dbReference type="RefSeq" id="WP_112992684.1">
    <property type="nucleotide sequence ID" value="NZ_PTLZ01000003.1"/>
</dbReference>
<dbReference type="PANTHER" id="PTHR30537:SF1">
    <property type="entry name" value="HTH-TYPE TRANSCRIPTIONAL REGULATOR PGRR"/>
    <property type="match status" value="1"/>
</dbReference>
<dbReference type="CDD" id="cd08422">
    <property type="entry name" value="PBP2_CrgA_like"/>
    <property type="match status" value="1"/>
</dbReference>
<gene>
    <name evidence="6" type="ORF">EV677_2883</name>
</gene>
<dbReference type="Pfam" id="PF00126">
    <property type="entry name" value="HTH_1"/>
    <property type="match status" value="1"/>
</dbReference>
<dbReference type="GO" id="GO:0006351">
    <property type="term" value="P:DNA-templated transcription"/>
    <property type="evidence" value="ECO:0007669"/>
    <property type="project" value="TreeGrafter"/>
</dbReference>
<evidence type="ECO:0000256" key="4">
    <source>
        <dbReference type="ARBA" id="ARBA00023163"/>
    </source>
</evidence>
<dbReference type="Gene3D" id="1.10.10.10">
    <property type="entry name" value="Winged helix-like DNA-binding domain superfamily/Winged helix DNA-binding domain"/>
    <property type="match status" value="1"/>
</dbReference>
<dbReference type="Proteomes" id="UP000294737">
    <property type="component" value="Unassembled WGS sequence"/>
</dbReference>
<dbReference type="Gene3D" id="3.40.190.290">
    <property type="match status" value="1"/>
</dbReference>
<evidence type="ECO:0000256" key="2">
    <source>
        <dbReference type="ARBA" id="ARBA00023015"/>
    </source>
</evidence>
<protein>
    <submittedName>
        <fullName evidence="6">DNA-binding transcriptional LysR family regulator</fullName>
    </submittedName>
</protein>
<keyword evidence="2" id="KW-0805">Transcription regulation</keyword>
<proteinExistence type="inferred from homology"/>
<evidence type="ECO:0000313" key="6">
    <source>
        <dbReference type="EMBL" id="TDN88013.1"/>
    </source>
</evidence>
<comment type="caution">
    <text evidence="6">The sequence shown here is derived from an EMBL/GenBank/DDBJ whole genome shotgun (WGS) entry which is preliminary data.</text>
</comment>
<dbReference type="InterPro" id="IPR058163">
    <property type="entry name" value="LysR-type_TF_proteobact-type"/>
</dbReference>
<dbReference type="PROSITE" id="PS50931">
    <property type="entry name" value="HTH_LYSR"/>
    <property type="match status" value="1"/>
</dbReference>
<dbReference type="OrthoDB" id="8523827at2"/>
<keyword evidence="7" id="KW-1185">Reference proteome</keyword>
<dbReference type="GO" id="GO:0003700">
    <property type="term" value="F:DNA-binding transcription factor activity"/>
    <property type="evidence" value="ECO:0007669"/>
    <property type="project" value="InterPro"/>
</dbReference>
<organism evidence="6 7">
    <name type="scientific">Herminiimonas fonticola</name>
    <dbReference type="NCBI Taxonomy" id="303380"/>
    <lineage>
        <taxon>Bacteria</taxon>
        <taxon>Pseudomonadati</taxon>
        <taxon>Pseudomonadota</taxon>
        <taxon>Betaproteobacteria</taxon>
        <taxon>Burkholderiales</taxon>
        <taxon>Oxalobacteraceae</taxon>
        <taxon>Herminiimonas</taxon>
    </lineage>
</organism>
<dbReference type="EMBL" id="SNWF01000008">
    <property type="protein sequence ID" value="TDN88013.1"/>
    <property type="molecule type" value="Genomic_DNA"/>
</dbReference>
<evidence type="ECO:0000259" key="5">
    <source>
        <dbReference type="PROSITE" id="PS50931"/>
    </source>
</evidence>